<evidence type="ECO:0000313" key="4">
    <source>
        <dbReference type="Proteomes" id="UP000225433"/>
    </source>
</evidence>
<evidence type="ECO:0000313" key="1">
    <source>
        <dbReference type="EMBL" id="AOM40205.1"/>
    </source>
</evidence>
<dbReference type="AlphaFoldDB" id="A0A2G0Q247"/>
<dbReference type="InterPro" id="IPR031856">
    <property type="entry name" value="YdaS_toxin-like"/>
</dbReference>
<dbReference type="OrthoDB" id="5682908at2"/>
<evidence type="ECO:0000313" key="2">
    <source>
        <dbReference type="EMBL" id="PHM53293.1"/>
    </source>
</evidence>
<dbReference type="EMBL" id="CP016176">
    <property type="protein sequence ID" value="AOM40205.1"/>
    <property type="molecule type" value="Genomic_DNA"/>
</dbReference>
<proteinExistence type="predicted"/>
<protein>
    <submittedName>
        <fullName evidence="2">Transcriptional regulator</fullName>
    </submittedName>
</protein>
<reference evidence="2 4" key="2">
    <citation type="journal article" date="2017" name="Nat. Microbiol.">
        <title>Natural product diversity associated with the nematode symbionts Photorhabdus and Xenorhabdus.</title>
        <authorList>
            <person name="Tobias N.J."/>
            <person name="Wolff H."/>
            <person name="Djahanschiri B."/>
            <person name="Grundmann F."/>
            <person name="Kronenwerth M."/>
            <person name="Shi Y.M."/>
            <person name="Simonyi S."/>
            <person name="Grun P."/>
            <person name="Shapiro-Ilan D."/>
            <person name="Pidot S.J."/>
            <person name="Stinear T.P."/>
            <person name="Ebersberger I."/>
            <person name="Bode H.B."/>
        </authorList>
    </citation>
    <scope>NUCLEOTIDE SEQUENCE [LARGE SCALE GENOMIC DNA]</scope>
    <source>
        <strain evidence="2 4">DSM 17903</strain>
    </source>
</reference>
<name>A0A2G0Q247_XENHO</name>
<dbReference type="CDD" id="cd00093">
    <property type="entry name" value="HTH_XRE"/>
    <property type="match status" value="1"/>
</dbReference>
<evidence type="ECO:0000313" key="3">
    <source>
        <dbReference type="Proteomes" id="UP000094600"/>
    </source>
</evidence>
<organism evidence="2 4">
    <name type="scientific">Xenorhabdus hominickii</name>
    <dbReference type="NCBI Taxonomy" id="351679"/>
    <lineage>
        <taxon>Bacteria</taxon>
        <taxon>Pseudomonadati</taxon>
        <taxon>Pseudomonadota</taxon>
        <taxon>Gammaproteobacteria</taxon>
        <taxon>Enterobacterales</taxon>
        <taxon>Morganellaceae</taxon>
        <taxon>Xenorhabdus</taxon>
    </lineage>
</organism>
<dbReference type="Gene3D" id="1.10.260.40">
    <property type="entry name" value="lambda repressor-like DNA-binding domains"/>
    <property type="match status" value="1"/>
</dbReference>
<dbReference type="EMBL" id="NJAI01000007">
    <property type="protein sequence ID" value="PHM53293.1"/>
    <property type="molecule type" value="Genomic_DNA"/>
</dbReference>
<dbReference type="STRING" id="351679.A9255_06200"/>
<dbReference type="GO" id="GO:0003677">
    <property type="term" value="F:DNA binding"/>
    <property type="evidence" value="ECO:0007669"/>
    <property type="project" value="InterPro"/>
</dbReference>
<sequence>MNLVIQRAVNIVGSQEKLAALCGVSQPAVHKWLRGGRVSPQRVFAIVNATDGLVRAYEIRPDLPHLFPREGQAV</sequence>
<dbReference type="RefSeq" id="WP_069315939.1">
    <property type="nucleotide sequence ID" value="NZ_CAWNQJ010000101.1"/>
</dbReference>
<dbReference type="KEGG" id="xho:A9255_06200"/>
<dbReference type="Proteomes" id="UP000225433">
    <property type="component" value="Unassembled WGS sequence"/>
</dbReference>
<dbReference type="SUPFAM" id="SSF47413">
    <property type="entry name" value="lambda repressor-like DNA-binding domains"/>
    <property type="match status" value="1"/>
</dbReference>
<reference evidence="1 3" key="1">
    <citation type="submission" date="2016-06" db="EMBL/GenBank/DDBJ databases">
        <title>Bacterial characters and pathogenicity of Xenorhabdus hominickii from an entomopathogenic nematode, Steinernema monticolum.</title>
        <authorList>
            <person name="Park Y."/>
            <person name="Kim Y."/>
        </authorList>
    </citation>
    <scope>NUCLEOTIDE SEQUENCE [LARGE SCALE GENOMIC DNA]</scope>
    <source>
        <strain evidence="1 3">ANU1</strain>
    </source>
</reference>
<accession>A0A2G0Q247</accession>
<keyword evidence="3" id="KW-1185">Reference proteome</keyword>
<dbReference type="InterPro" id="IPR001387">
    <property type="entry name" value="Cro/C1-type_HTH"/>
</dbReference>
<dbReference type="InterPro" id="IPR010982">
    <property type="entry name" value="Lambda_DNA-bd_dom_sf"/>
</dbReference>
<dbReference type="Pfam" id="PF15943">
    <property type="entry name" value="YdaS_toxin"/>
    <property type="match status" value="1"/>
</dbReference>
<gene>
    <name evidence="1" type="ORF">A9255_06200</name>
    <name evidence="2" type="ORF">Xhom_04188</name>
</gene>
<dbReference type="Proteomes" id="UP000094600">
    <property type="component" value="Chromosome"/>
</dbReference>